<dbReference type="Pfam" id="PF01467">
    <property type="entry name" value="CTP_transf_like"/>
    <property type="match status" value="1"/>
</dbReference>
<dbReference type="GO" id="GO:0004515">
    <property type="term" value="F:nicotinate-nucleotide adenylyltransferase activity"/>
    <property type="evidence" value="ECO:0007669"/>
    <property type="project" value="UniProtKB-UniRule"/>
</dbReference>
<dbReference type="PANTHER" id="PTHR39321:SF3">
    <property type="entry name" value="PHOSPHOPANTETHEINE ADENYLYLTRANSFERASE"/>
    <property type="match status" value="1"/>
</dbReference>
<organism evidence="13 14">
    <name type="scientific">Maricaulis salignorans</name>
    <dbReference type="NCBI Taxonomy" id="144026"/>
    <lineage>
        <taxon>Bacteria</taxon>
        <taxon>Pseudomonadati</taxon>
        <taxon>Pseudomonadota</taxon>
        <taxon>Alphaproteobacteria</taxon>
        <taxon>Maricaulales</taxon>
        <taxon>Maricaulaceae</taxon>
        <taxon>Maricaulis</taxon>
    </lineage>
</organism>
<dbReference type="GO" id="GO:0005524">
    <property type="term" value="F:ATP binding"/>
    <property type="evidence" value="ECO:0007669"/>
    <property type="project" value="UniProtKB-KW"/>
</dbReference>
<evidence type="ECO:0000313" key="13">
    <source>
        <dbReference type="EMBL" id="SDL63073.1"/>
    </source>
</evidence>
<feature type="domain" description="Cytidyltransferase-like" evidence="12">
    <location>
        <begin position="37"/>
        <end position="198"/>
    </location>
</feature>
<evidence type="ECO:0000256" key="7">
    <source>
        <dbReference type="ARBA" id="ARBA00022741"/>
    </source>
</evidence>
<keyword evidence="8 11" id="KW-0067">ATP-binding</keyword>
<name>A0A1G9LMJ9_9PROT</name>
<accession>A0A1G9LMJ9</accession>
<evidence type="ECO:0000256" key="4">
    <source>
        <dbReference type="ARBA" id="ARBA00022642"/>
    </source>
</evidence>
<comment type="function">
    <text evidence="1 11">Catalyzes the reversible adenylation of nicotinate mononucleotide (NaMN) to nicotinic acid adenine dinucleotide (NaAD).</text>
</comment>
<protein>
    <recommendedName>
        <fullName evidence="11">Probable nicotinate-nucleotide adenylyltransferase</fullName>
        <ecNumber evidence="11">2.7.7.18</ecNumber>
    </recommendedName>
    <alternativeName>
        <fullName evidence="11">Deamido-NAD(+) diphosphorylase</fullName>
    </alternativeName>
    <alternativeName>
        <fullName evidence="11">Deamido-NAD(+) pyrophosphorylase</fullName>
    </alternativeName>
    <alternativeName>
        <fullName evidence="11">Nicotinate mononucleotide adenylyltransferase</fullName>
        <shortName evidence="11">NaMN adenylyltransferase</shortName>
    </alternativeName>
</protein>
<comment type="pathway">
    <text evidence="2 11">Cofactor biosynthesis; NAD(+) biosynthesis; deamido-NAD(+) from nicotinate D-ribonucleotide: step 1/1.</text>
</comment>
<evidence type="ECO:0000256" key="2">
    <source>
        <dbReference type="ARBA" id="ARBA00005019"/>
    </source>
</evidence>
<evidence type="ECO:0000256" key="6">
    <source>
        <dbReference type="ARBA" id="ARBA00022695"/>
    </source>
</evidence>
<dbReference type="STRING" id="144026.SAMN04488568_101115"/>
<reference evidence="13 14" key="1">
    <citation type="submission" date="2016-10" db="EMBL/GenBank/DDBJ databases">
        <authorList>
            <person name="de Groot N.N."/>
        </authorList>
    </citation>
    <scope>NUCLEOTIDE SEQUENCE [LARGE SCALE GENOMIC DNA]</scope>
    <source>
        <strain evidence="13 14">DSM 16077</strain>
    </source>
</reference>
<evidence type="ECO:0000256" key="8">
    <source>
        <dbReference type="ARBA" id="ARBA00022840"/>
    </source>
</evidence>
<evidence type="ECO:0000313" key="14">
    <source>
        <dbReference type="Proteomes" id="UP000199759"/>
    </source>
</evidence>
<comment type="catalytic activity">
    <reaction evidence="10 11">
        <text>nicotinate beta-D-ribonucleotide + ATP + H(+) = deamido-NAD(+) + diphosphate</text>
        <dbReference type="Rhea" id="RHEA:22860"/>
        <dbReference type="ChEBI" id="CHEBI:15378"/>
        <dbReference type="ChEBI" id="CHEBI:30616"/>
        <dbReference type="ChEBI" id="CHEBI:33019"/>
        <dbReference type="ChEBI" id="CHEBI:57502"/>
        <dbReference type="ChEBI" id="CHEBI:58437"/>
        <dbReference type="EC" id="2.7.7.18"/>
    </reaction>
</comment>
<dbReference type="Gene3D" id="3.40.50.620">
    <property type="entry name" value="HUPs"/>
    <property type="match status" value="1"/>
</dbReference>
<keyword evidence="9 11" id="KW-0520">NAD</keyword>
<keyword evidence="6 11" id="KW-0548">Nucleotidyltransferase</keyword>
<evidence type="ECO:0000256" key="1">
    <source>
        <dbReference type="ARBA" id="ARBA00002324"/>
    </source>
</evidence>
<proteinExistence type="inferred from homology"/>
<dbReference type="SUPFAM" id="SSF52374">
    <property type="entry name" value="Nucleotidylyl transferase"/>
    <property type="match status" value="1"/>
</dbReference>
<dbReference type="InterPro" id="IPR005248">
    <property type="entry name" value="NadD/NMNAT"/>
</dbReference>
<dbReference type="Proteomes" id="UP000199759">
    <property type="component" value="Unassembled WGS sequence"/>
</dbReference>
<dbReference type="EMBL" id="FNHG01000001">
    <property type="protein sequence ID" value="SDL63073.1"/>
    <property type="molecule type" value="Genomic_DNA"/>
</dbReference>
<gene>
    <name evidence="11" type="primary">nadD</name>
    <name evidence="13" type="ORF">SAMN04488568_101115</name>
</gene>
<keyword evidence="7 11" id="KW-0547">Nucleotide-binding</keyword>
<dbReference type="RefSeq" id="WP_233342230.1">
    <property type="nucleotide sequence ID" value="NZ_FNHG01000001.1"/>
</dbReference>
<dbReference type="PANTHER" id="PTHR39321">
    <property type="entry name" value="NICOTINATE-NUCLEOTIDE ADENYLYLTRANSFERASE-RELATED"/>
    <property type="match status" value="1"/>
</dbReference>
<dbReference type="CDD" id="cd02165">
    <property type="entry name" value="NMNAT"/>
    <property type="match status" value="1"/>
</dbReference>
<sequence length="217" mass="24323">MSRRRSSPMARGRLISAPKPARALRGETFVRGMKVGLFGGTFDPPHDGHLHVAEAAKRRLGLDRIWWLVSPQNPLKQRRAGELDSRMAAVSALADRPGMVVSDIETRLGCNRTIELINALQRSHPGVHFVWLMGADNLRSFHRWGQWRQIFGSVPIAVISRPQDSVRARLAPAVRMHADSRLRDQGLATLPLKKAPAWTYLIEPLNWHSSSALRAQT</sequence>
<keyword evidence="5 11" id="KW-0808">Transferase</keyword>
<dbReference type="NCBIfam" id="NF000843">
    <property type="entry name" value="PRK00071.2-2"/>
    <property type="match status" value="1"/>
</dbReference>
<keyword evidence="4 11" id="KW-0662">Pyridine nucleotide biosynthesis</keyword>
<dbReference type="InterPro" id="IPR004821">
    <property type="entry name" value="Cyt_trans-like"/>
</dbReference>
<evidence type="ECO:0000256" key="5">
    <source>
        <dbReference type="ARBA" id="ARBA00022679"/>
    </source>
</evidence>
<keyword evidence="14" id="KW-1185">Reference proteome</keyword>
<evidence type="ECO:0000256" key="10">
    <source>
        <dbReference type="ARBA" id="ARBA00048721"/>
    </source>
</evidence>
<dbReference type="HAMAP" id="MF_00244">
    <property type="entry name" value="NaMN_adenylyltr"/>
    <property type="match status" value="1"/>
</dbReference>
<dbReference type="NCBIfam" id="TIGR00125">
    <property type="entry name" value="cyt_tran_rel"/>
    <property type="match status" value="1"/>
</dbReference>
<dbReference type="InterPro" id="IPR014729">
    <property type="entry name" value="Rossmann-like_a/b/a_fold"/>
</dbReference>
<evidence type="ECO:0000256" key="9">
    <source>
        <dbReference type="ARBA" id="ARBA00023027"/>
    </source>
</evidence>
<evidence type="ECO:0000256" key="3">
    <source>
        <dbReference type="ARBA" id="ARBA00009014"/>
    </source>
</evidence>
<evidence type="ECO:0000259" key="12">
    <source>
        <dbReference type="Pfam" id="PF01467"/>
    </source>
</evidence>
<dbReference type="AlphaFoldDB" id="A0A1G9LMJ9"/>
<evidence type="ECO:0000256" key="11">
    <source>
        <dbReference type="HAMAP-Rule" id="MF_00244"/>
    </source>
</evidence>
<dbReference type="EC" id="2.7.7.18" evidence="11"/>
<dbReference type="GO" id="GO:0009435">
    <property type="term" value="P:NAD+ biosynthetic process"/>
    <property type="evidence" value="ECO:0007669"/>
    <property type="project" value="UniProtKB-UniRule"/>
</dbReference>
<dbReference type="UniPathway" id="UPA00253">
    <property type="reaction ID" value="UER00332"/>
</dbReference>
<comment type="similarity">
    <text evidence="3 11">Belongs to the NadD family.</text>
</comment>